<sequence length="111" mass="12932">MSHSALWVVLKKFGCTDKFVRMIRLLHDDMRCHVSVQDGDSDFFSQHLRWSGHVSRLSDKRVAQRIFCSEQQDAQGKQGGQFLCYKDVLKRHMKRCHLDPSQWEAVATGRP</sequence>
<proteinExistence type="predicted"/>
<dbReference type="Proteomes" id="UP000494106">
    <property type="component" value="Unassembled WGS sequence"/>
</dbReference>
<accession>A0A8S0ZQJ4</accession>
<name>A0A8S0ZQJ4_ARCPL</name>
<dbReference type="AlphaFoldDB" id="A0A8S0ZQJ4"/>
<evidence type="ECO:0000313" key="2">
    <source>
        <dbReference type="Proteomes" id="UP000494106"/>
    </source>
</evidence>
<organism evidence="1 2">
    <name type="scientific">Arctia plantaginis</name>
    <name type="common">Wood tiger moth</name>
    <name type="synonym">Phalaena plantaginis</name>
    <dbReference type="NCBI Taxonomy" id="874455"/>
    <lineage>
        <taxon>Eukaryota</taxon>
        <taxon>Metazoa</taxon>
        <taxon>Ecdysozoa</taxon>
        <taxon>Arthropoda</taxon>
        <taxon>Hexapoda</taxon>
        <taxon>Insecta</taxon>
        <taxon>Pterygota</taxon>
        <taxon>Neoptera</taxon>
        <taxon>Endopterygota</taxon>
        <taxon>Lepidoptera</taxon>
        <taxon>Glossata</taxon>
        <taxon>Ditrysia</taxon>
        <taxon>Noctuoidea</taxon>
        <taxon>Erebidae</taxon>
        <taxon>Arctiinae</taxon>
        <taxon>Arctia</taxon>
    </lineage>
</organism>
<dbReference type="OrthoDB" id="410404at2759"/>
<protein>
    <submittedName>
        <fullName evidence="1">Uncharacterized protein</fullName>
    </submittedName>
</protein>
<keyword evidence="2" id="KW-1185">Reference proteome</keyword>
<dbReference type="EMBL" id="CADEBC010000485">
    <property type="protein sequence ID" value="CAB3235415.1"/>
    <property type="molecule type" value="Genomic_DNA"/>
</dbReference>
<comment type="caution">
    <text evidence="1">The sequence shown here is derived from an EMBL/GenBank/DDBJ whole genome shotgun (WGS) entry which is preliminary data.</text>
</comment>
<reference evidence="1 2" key="1">
    <citation type="submission" date="2020-04" db="EMBL/GenBank/DDBJ databases">
        <authorList>
            <person name="Wallbank WR R."/>
            <person name="Pardo Diaz C."/>
            <person name="Kozak K."/>
            <person name="Martin S."/>
            <person name="Jiggins C."/>
            <person name="Moest M."/>
            <person name="Warren A I."/>
            <person name="Byers J.R.P. K."/>
            <person name="Montejo-Kovacevich G."/>
            <person name="Yen C E."/>
        </authorList>
    </citation>
    <scope>NUCLEOTIDE SEQUENCE [LARGE SCALE GENOMIC DNA]</scope>
</reference>
<gene>
    <name evidence="1" type="ORF">APLA_LOCUS6094</name>
</gene>
<evidence type="ECO:0000313" key="1">
    <source>
        <dbReference type="EMBL" id="CAB3235415.1"/>
    </source>
</evidence>